<dbReference type="EMBL" id="BMGS01000010">
    <property type="protein sequence ID" value="GGG55705.1"/>
    <property type="molecule type" value="Genomic_DNA"/>
</dbReference>
<dbReference type="Proteomes" id="UP000601361">
    <property type="component" value="Unassembled WGS sequence"/>
</dbReference>
<feature type="compositionally biased region" description="Low complexity" evidence="1">
    <location>
        <begin position="681"/>
        <end position="706"/>
    </location>
</feature>
<sequence length="796" mass="86719">MFRTELPLTPHPQQLPLSARVLTIGSCFSDSIGSRLVDFKVATMVNPFGTVFNPLSACKLLRAAAGEDMDWQQHLVEARGRWQSYDLHAEVGADNPVALLQHIQTLTREAGVFLATADAVVLTLGTAYAYRLRETDEIISNCHKVPAEKFEREMLTADEIIAAVAETHAYLRRINPKLRFVLTVSPVRHLKETLVLNSASKSMLRVACHYLSELLPDVSYFPAYELLLDDLRDYRFYASDMLHPSEVAENYIWERFTRTYFDTAFGRFKKEWEGIRQALGHRPLHAAAPEHRQFLEATLERLRKISAQADVRMEMLHVERELAALPIPMLEPEEPELEEFDDDEERIDIGNVAPHEEEVETKESAASLVRPGAGLLVEPEEADEEEAEDEADITPESAYEHAYTLAQTEDSDDEATDAANTDLEENPDEPVRKKKRRSRGGAKRTKRKHARLAAENNAGAATTSASMEEAADPTSFAPAVDQQEAPAAEPDSEVVYITEAELRQGNRRAPEPEPEVGQPALQAVELEEVGDTTEPEAEPSSEARPRRSRNKRREPKPEQADRPAGRTARRPLYAAPEEPEAIASVPEGASEAPQPTAPEPAASSGVETSATPALTTASSDVESTPTSAATEPVAEQEETAVVAKATSRNRRSVTPASPARPSRSKKAQVATTIEATALSEPATPAPADTAPTVASPEVPAAATASKARSRKRPATKETSLPPAEAPPAPPTPAEAPPATPKKRAPRRPAPTTEAPLVPSAAASPEVAPEAAPAPPKRRVRPPRRKPDPDSSAPENS</sequence>
<evidence type="ECO:0000313" key="4">
    <source>
        <dbReference type="Proteomes" id="UP000601361"/>
    </source>
</evidence>
<accession>A0ABQ1X366</accession>
<feature type="region of interest" description="Disordered" evidence="1">
    <location>
        <begin position="351"/>
        <end position="372"/>
    </location>
</feature>
<feature type="region of interest" description="Disordered" evidence="1">
    <location>
        <begin position="402"/>
        <end position="796"/>
    </location>
</feature>
<dbReference type="SUPFAM" id="SSF52266">
    <property type="entry name" value="SGNH hydrolase"/>
    <property type="match status" value="1"/>
</dbReference>
<evidence type="ECO:0000313" key="3">
    <source>
        <dbReference type="EMBL" id="GGG55705.1"/>
    </source>
</evidence>
<feature type="compositionally biased region" description="Pro residues" evidence="1">
    <location>
        <begin position="723"/>
        <end position="739"/>
    </location>
</feature>
<feature type="compositionally biased region" description="Acidic residues" evidence="1">
    <location>
        <begin position="409"/>
        <end position="428"/>
    </location>
</feature>
<gene>
    <name evidence="3" type="ORF">GCM10011378_34860</name>
</gene>
<dbReference type="Pfam" id="PF08885">
    <property type="entry name" value="GSCFA"/>
    <property type="match status" value="1"/>
</dbReference>
<protein>
    <recommendedName>
        <fullName evidence="2">GSCFA domain-containing protein</fullName>
    </recommendedName>
</protein>
<feature type="compositionally biased region" description="Low complexity" evidence="1">
    <location>
        <begin position="453"/>
        <end position="468"/>
    </location>
</feature>
<comment type="caution">
    <text evidence="3">The sequence shown here is derived from an EMBL/GenBank/DDBJ whole genome shotgun (WGS) entry which is preliminary data.</text>
</comment>
<organism evidence="3 4">
    <name type="scientific">Hymenobacter glacieicola</name>
    <dbReference type="NCBI Taxonomy" id="1562124"/>
    <lineage>
        <taxon>Bacteria</taxon>
        <taxon>Pseudomonadati</taxon>
        <taxon>Bacteroidota</taxon>
        <taxon>Cytophagia</taxon>
        <taxon>Cytophagales</taxon>
        <taxon>Hymenobacteraceae</taxon>
        <taxon>Hymenobacter</taxon>
    </lineage>
</organism>
<dbReference type="InterPro" id="IPR014982">
    <property type="entry name" value="GSCFA"/>
</dbReference>
<name>A0ABQ1X366_9BACT</name>
<feature type="compositionally biased region" description="Low complexity" evidence="1">
    <location>
        <begin position="749"/>
        <end position="770"/>
    </location>
</feature>
<feature type="compositionally biased region" description="Polar residues" evidence="1">
    <location>
        <begin position="620"/>
        <end position="629"/>
    </location>
</feature>
<feature type="compositionally biased region" description="Basic and acidic residues" evidence="1">
    <location>
        <begin position="555"/>
        <end position="564"/>
    </location>
</feature>
<feature type="compositionally biased region" description="Basic and acidic residues" evidence="1">
    <location>
        <begin position="500"/>
        <end position="511"/>
    </location>
</feature>
<reference evidence="4" key="1">
    <citation type="journal article" date="2019" name="Int. J. Syst. Evol. Microbiol.">
        <title>The Global Catalogue of Microorganisms (GCM) 10K type strain sequencing project: providing services to taxonomists for standard genome sequencing and annotation.</title>
        <authorList>
            <consortium name="The Broad Institute Genomics Platform"/>
            <consortium name="The Broad Institute Genome Sequencing Center for Infectious Disease"/>
            <person name="Wu L."/>
            <person name="Ma J."/>
        </authorList>
    </citation>
    <scope>NUCLEOTIDE SEQUENCE [LARGE SCALE GENOMIC DNA]</scope>
    <source>
        <strain evidence="4">CGMCC 1.12990</strain>
    </source>
</reference>
<keyword evidence="4" id="KW-1185">Reference proteome</keyword>
<feature type="compositionally biased region" description="Basic residues" evidence="1">
    <location>
        <begin position="432"/>
        <end position="451"/>
    </location>
</feature>
<dbReference type="RefSeq" id="WP_188559152.1">
    <property type="nucleotide sequence ID" value="NZ_BMGS01000010.1"/>
</dbReference>
<proteinExistence type="predicted"/>
<feature type="region of interest" description="Disordered" evidence="1">
    <location>
        <begin position="377"/>
        <end position="396"/>
    </location>
</feature>
<evidence type="ECO:0000259" key="2">
    <source>
        <dbReference type="Pfam" id="PF08885"/>
    </source>
</evidence>
<feature type="compositionally biased region" description="Acidic residues" evidence="1">
    <location>
        <begin position="525"/>
        <end position="539"/>
    </location>
</feature>
<evidence type="ECO:0000256" key="1">
    <source>
        <dbReference type="SAM" id="MobiDB-lite"/>
    </source>
</evidence>
<feature type="compositionally biased region" description="Low complexity" evidence="1">
    <location>
        <begin position="589"/>
        <end position="619"/>
    </location>
</feature>
<feature type="compositionally biased region" description="Acidic residues" evidence="1">
    <location>
        <begin position="378"/>
        <end position="393"/>
    </location>
</feature>
<feature type="domain" description="GSCFA" evidence="2">
    <location>
        <begin position="20"/>
        <end position="256"/>
    </location>
</feature>